<keyword evidence="4" id="KW-0808">Transferase</keyword>
<feature type="domain" description="PAP-associated" evidence="8">
    <location>
        <begin position="457"/>
        <end position="515"/>
    </location>
</feature>
<dbReference type="Gene3D" id="3.30.460.10">
    <property type="entry name" value="Beta Polymerase, domain 2"/>
    <property type="match status" value="1"/>
</dbReference>
<dbReference type="InterPro" id="IPR045862">
    <property type="entry name" value="Trf4-like"/>
</dbReference>
<dbReference type="InterPro" id="IPR002058">
    <property type="entry name" value="PAP_assoc"/>
</dbReference>
<accession>A0A058Z829</accession>
<evidence type="ECO:0000259" key="8">
    <source>
        <dbReference type="Pfam" id="PF03828"/>
    </source>
</evidence>
<feature type="compositionally biased region" description="Low complexity" evidence="7">
    <location>
        <begin position="788"/>
        <end position="801"/>
    </location>
</feature>
<dbReference type="EC" id="2.7.7.19" evidence="3"/>
<evidence type="ECO:0000259" key="9">
    <source>
        <dbReference type="Pfam" id="PF22600"/>
    </source>
</evidence>
<feature type="region of interest" description="Disordered" evidence="7">
    <location>
        <begin position="183"/>
        <end position="225"/>
    </location>
</feature>
<reference evidence="10" key="1">
    <citation type="submission" date="2013-04" db="EMBL/GenBank/DDBJ databases">
        <title>The Genome Sequence of Fonticula alba ATCC 38817.</title>
        <authorList>
            <consortium name="The Broad Institute Genomics Platform"/>
            <person name="Russ C."/>
            <person name="Cuomo C."/>
            <person name="Burger G."/>
            <person name="Gray M.W."/>
            <person name="Holland P.W.H."/>
            <person name="King N."/>
            <person name="Lang F.B.F."/>
            <person name="Roger A.J."/>
            <person name="Ruiz-Trillo I."/>
            <person name="Brown M."/>
            <person name="Walker B."/>
            <person name="Young S."/>
            <person name="Zeng Q."/>
            <person name="Gargeya S."/>
            <person name="Fitzgerald M."/>
            <person name="Haas B."/>
            <person name="Abouelleil A."/>
            <person name="Allen A.W."/>
            <person name="Alvarado L."/>
            <person name="Arachchi H.M."/>
            <person name="Berlin A.M."/>
            <person name="Chapman S.B."/>
            <person name="Gainer-Dewar J."/>
            <person name="Goldberg J."/>
            <person name="Griggs A."/>
            <person name="Gujja S."/>
            <person name="Hansen M."/>
            <person name="Howarth C."/>
            <person name="Imamovic A."/>
            <person name="Ireland A."/>
            <person name="Larimer J."/>
            <person name="McCowan C."/>
            <person name="Murphy C."/>
            <person name="Pearson M."/>
            <person name="Poon T.W."/>
            <person name="Priest M."/>
            <person name="Roberts A."/>
            <person name="Saif S."/>
            <person name="Shea T."/>
            <person name="Sisk P."/>
            <person name="Sykes S."/>
            <person name="Wortman J."/>
            <person name="Nusbaum C."/>
            <person name="Birren B."/>
        </authorList>
    </citation>
    <scope>NUCLEOTIDE SEQUENCE [LARGE SCALE GENOMIC DNA]</scope>
    <source>
        <strain evidence="10">ATCC 38817</strain>
    </source>
</reference>
<feature type="compositionally biased region" description="Polar residues" evidence="7">
    <location>
        <begin position="207"/>
        <end position="223"/>
    </location>
</feature>
<protein>
    <recommendedName>
        <fullName evidence="3">polynucleotide adenylyltransferase</fullName>
        <ecNumber evidence="3">2.7.7.19</ecNumber>
    </recommendedName>
</protein>
<dbReference type="CDD" id="cd05402">
    <property type="entry name" value="NT_PAP_TUTase"/>
    <property type="match status" value="1"/>
</dbReference>
<comment type="similarity">
    <text evidence="2">Belongs to the DNA polymerase type-B-like family.</text>
</comment>
<feature type="compositionally biased region" description="Acidic residues" evidence="7">
    <location>
        <begin position="724"/>
        <end position="734"/>
    </location>
</feature>
<keyword evidence="6" id="KW-0460">Magnesium</keyword>
<dbReference type="AlphaFoldDB" id="A0A058Z829"/>
<feature type="compositionally biased region" description="Basic residues" evidence="7">
    <location>
        <begin position="1003"/>
        <end position="1013"/>
    </location>
</feature>
<dbReference type="GO" id="GO:0031123">
    <property type="term" value="P:RNA 3'-end processing"/>
    <property type="evidence" value="ECO:0007669"/>
    <property type="project" value="TreeGrafter"/>
</dbReference>
<dbReference type="GO" id="GO:0031499">
    <property type="term" value="C:TRAMP complex"/>
    <property type="evidence" value="ECO:0007669"/>
    <property type="project" value="TreeGrafter"/>
</dbReference>
<feature type="region of interest" description="Disordered" evidence="7">
    <location>
        <begin position="821"/>
        <end position="1013"/>
    </location>
</feature>
<feature type="region of interest" description="Disordered" evidence="7">
    <location>
        <begin position="1"/>
        <end position="123"/>
    </location>
</feature>
<evidence type="ECO:0000256" key="1">
    <source>
        <dbReference type="ARBA" id="ARBA00001936"/>
    </source>
</evidence>
<evidence type="ECO:0000256" key="7">
    <source>
        <dbReference type="SAM" id="MobiDB-lite"/>
    </source>
</evidence>
<gene>
    <name evidence="10" type="ORF">H696_02767</name>
</gene>
<dbReference type="FunFam" id="3.30.460.10:FF:000006">
    <property type="entry name" value="non-canonical poly(A) RNA polymerase PAPD5"/>
    <property type="match status" value="1"/>
</dbReference>
<evidence type="ECO:0000256" key="6">
    <source>
        <dbReference type="ARBA" id="ARBA00022842"/>
    </source>
</evidence>
<name>A0A058Z829_FONAL</name>
<feature type="compositionally biased region" description="Acidic residues" evidence="7">
    <location>
        <begin position="844"/>
        <end position="853"/>
    </location>
</feature>
<feature type="domain" description="Poly(A) RNA polymerase mitochondrial-like central palm" evidence="9">
    <location>
        <begin position="266"/>
        <end position="395"/>
    </location>
</feature>
<evidence type="ECO:0000313" key="11">
    <source>
        <dbReference type="Proteomes" id="UP000030693"/>
    </source>
</evidence>
<feature type="region of interest" description="Disordered" evidence="7">
    <location>
        <begin position="724"/>
        <end position="804"/>
    </location>
</feature>
<feature type="compositionally biased region" description="Low complexity" evidence="7">
    <location>
        <begin position="65"/>
        <end position="81"/>
    </location>
</feature>
<proteinExistence type="inferred from homology"/>
<feature type="compositionally biased region" description="Basic and acidic residues" evidence="7">
    <location>
        <begin position="920"/>
        <end position="944"/>
    </location>
</feature>
<dbReference type="eggNOG" id="KOG1906">
    <property type="taxonomic scope" value="Eukaryota"/>
</dbReference>
<feature type="compositionally biased region" description="Basic and acidic residues" evidence="7">
    <location>
        <begin position="955"/>
        <end position="968"/>
    </location>
</feature>
<feature type="compositionally biased region" description="Basic residues" evidence="7">
    <location>
        <begin position="976"/>
        <end position="989"/>
    </location>
</feature>
<dbReference type="Pfam" id="PF03828">
    <property type="entry name" value="PAP_assoc"/>
    <property type="match status" value="1"/>
</dbReference>
<evidence type="ECO:0000256" key="4">
    <source>
        <dbReference type="ARBA" id="ARBA00022679"/>
    </source>
</evidence>
<evidence type="ECO:0000313" key="10">
    <source>
        <dbReference type="EMBL" id="KCV70425.1"/>
    </source>
</evidence>
<dbReference type="InterPro" id="IPR043519">
    <property type="entry name" value="NT_sf"/>
</dbReference>
<dbReference type="PANTHER" id="PTHR23092:SF15">
    <property type="entry name" value="INACTIVE NON-CANONICAL POLY(A) RNA POLYMERASE PROTEIN TRF4-2-RELATED"/>
    <property type="match status" value="1"/>
</dbReference>
<dbReference type="GeneID" id="20527492"/>
<feature type="compositionally biased region" description="Basic residues" evidence="7">
    <location>
        <begin position="46"/>
        <end position="55"/>
    </location>
</feature>
<keyword evidence="11" id="KW-1185">Reference proteome</keyword>
<dbReference type="InterPro" id="IPR054708">
    <property type="entry name" value="MTPAP-like_central"/>
</dbReference>
<dbReference type="Proteomes" id="UP000030693">
    <property type="component" value="Unassembled WGS sequence"/>
</dbReference>
<dbReference type="SUPFAM" id="SSF81631">
    <property type="entry name" value="PAP/OAS1 substrate-binding domain"/>
    <property type="match status" value="1"/>
</dbReference>
<dbReference type="GO" id="GO:0046872">
    <property type="term" value="F:metal ion binding"/>
    <property type="evidence" value="ECO:0007669"/>
    <property type="project" value="UniProtKB-KW"/>
</dbReference>
<feature type="compositionally biased region" description="Low complexity" evidence="7">
    <location>
        <begin position="830"/>
        <end position="840"/>
    </location>
</feature>
<sequence>MKAPKYSLDRIGSLHESSTRPAAAWVAAAKHGMHQLTAASPEHGHQSRNPRKRSRFNPPEPVIIPLGASGAGFAPPASTSVPTPPSKQPSFAASEGDSNDTSDSDHDQDEASPSASTDETIDLSGLGGGDLTIGGHDLVDLTMLKVAATAANAAAAAAAATAAASSPRDSDNYISLLPLEVDAPRSVSRPGPSARSTASGREDGSAPASQSMLPSRAPISQQIPPWHRSLGTVPCTTAFQRQSREGLFLAPTTIGQPYSPTLTGLLHEEILDFCQHISPTPTEHTLRRLIISKIRQVVLSIWPDARVHIFGSHQTRLYLPSGDIDLVVMLPEYHRVQTPLRRLSRMLETSGIVKKMQLIEKARVPIIKMVDRLANLSIDISFDMIGGVKTASLVQAALDLYPGTRELVLVIKQFLTQRGCNEVFTGGLSSYAVTLLVLSFFQMHPQYQAGLVDPKDNLGLALIEFMELYGRSFNQEAIGICVREGGSYYRKHPRGWVDRRNADLFSLEDPQDDSNDVSRGSYNSGTIRMAFEHAFETLTAEIQRFSNQTSKAPPGYSLLHRIIHISPEDLAQRVNLFRTGYQLGLAACPCPAITVTPPSGVALAGDFSTAKPLGQQSANTKTAGGLPELLTPESQSILISDADEDPDPICLEEARNLFLPRGQLSAQLRERVALSDDTARQRQLLLRRERAERRRLRRLYATSKLRSPFFTCPTVSQLDWDKEDDLTEAEAEAEADAHESKSSSGSDASSGDDQNRASRDVVTRLRHMPQRPKEISFYELSGNESDSDSSASDDQSAPGSSNAVRHALSVASMLGGHSEADIDRFSERMASASGATGTATRPDVDEDPEDEDDAYTRLMDGSLSHGDDDYRDLSDEDDDDGDDDPDVGLEDDSTDSDEYDDALEYHDGDGLTEEPYTTLSERRAYRTDLRREKRTRERKADRSLFRQMRKQKIAQKFERRMAGNHLHDPSQLPNRPPRHHHHHQQHGGGHRQAGPRGGAAPPPRKKIKTTVWI</sequence>
<dbReference type="SUPFAM" id="SSF81301">
    <property type="entry name" value="Nucleotidyltransferase"/>
    <property type="match status" value="1"/>
</dbReference>
<dbReference type="Pfam" id="PF22600">
    <property type="entry name" value="MTPAP-like_central"/>
    <property type="match status" value="1"/>
</dbReference>
<organism evidence="10">
    <name type="scientific">Fonticula alba</name>
    <name type="common">Slime mold</name>
    <dbReference type="NCBI Taxonomy" id="691883"/>
    <lineage>
        <taxon>Eukaryota</taxon>
        <taxon>Rotosphaerida</taxon>
        <taxon>Fonticulaceae</taxon>
        <taxon>Fonticula</taxon>
    </lineage>
</organism>
<dbReference type="PANTHER" id="PTHR23092">
    <property type="entry name" value="POLY(A) RNA POLYMERASE"/>
    <property type="match status" value="1"/>
</dbReference>
<evidence type="ECO:0000256" key="3">
    <source>
        <dbReference type="ARBA" id="ARBA00012388"/>
    </source>
</evidence>
<feature type="compositionally biased region" description="Acidic residues" evidence="7">
    <location>
        <begin position="97"/>
        <end position="110"/>
    </location>
</feature>
<evidence type="ECO:0000256" key="2">
    <source>
        <dbReference type="ARBA" id="ARBA00008593"/>
    </source>
</evidence>
<feature type="compositionally biased region" description="Basic and acidic residues" evidence="7">
    <location>
        <begin position="753"/>
        <end position="763"/>
    </location>
</feature>
<dbReference type="RefSeq" id="XP_009494941.1">
    <property type="nucleotide sequence ID" value="XM_009496666.1"/>
</dbReference>
<dbReference type="GO" id="GO:0003729">
    <property type="term" value="F:mRNA binding"/>
    <property type="evidence" value="ECO:0007669"/>
    <property type="project" value="TreeGrafter"/>
</dbReference>
<evidence type="ECO:0000256" key="5">
    <source>
        <dbReference type="ARBA" id="ARBA00022723"/>
    </source>
</evidence>
<dbReference type="STRING" id="691883.A0A058Z829"/>
<dbReference type="OrthoDB" id="273917at2759"/>
<dbReference type="GO" id="GO:0005730">
    <property type="term" value="C:nucleolus"/>
    <property type="evidence" value="ECO:0007669"/>
    <property type="project" value="TreeGrafter"/>
</dbReference>
<dbReference type="GO" id="GO:1990817">
    <property type="term" value="F:poly(A) RNA polymerase activity"/>
    <property type="evidence" value="ECO:0007669"/>
    <property type="project" value="UniProtKB-EC"/>
</dbReference>
<dbReference type="Gene3D" id="1.10.1410.10">
    <property type="match status" value="1"/>
</dbReference>
<comment type="cofactor">
    <cofactor evidence="1">
        <name>Mn(2+)</name>
        <dbReference type="ChEBI" id="CHEBI:29035"/>
    </cofactor>
</comment>
<dbReference type="GO" id="GO:0043634">
    <property type="term" value="P:polyadenylation-dependent ncRNA catabolic process"/>
    <property type="evidence" value="ECO:0007669"/>
    <property type="project" value="TreeGrafter"/>
</dbReference>
<keyword evidence="5" id="KW-0479">Metal-binding</keyword>
<dbReference type="EMBL" id="KB932204">
    <property type="protein sequence ID" value="KCV70425.1"/>
    <property type="molecule type" value="Genomic_DNA"/>
</dbReference>
<feature type="compositionally biased region" description="Low complexity" evidence="7">
    <location>
        <begin position="742"/>
        <end position="752"/>
    </location>
</feature>
<feature type="compositionally biased region" description="Acidic residues" evidence="7">
    <location>
        <begin position="874"/>
        <end position="902"/>
    </location>
</feature>